<dbReference type="FunFam" id="3.40.50.300:FF:000309">
    <property type="entry name" value="ABC transporter ATP-binding protein"/>
    <property type="match status" value="1"/>
</dbReference>
<dbReference type="Pfam" id="PF12848">
    <property type="entry name" value="ABC_tran_Xtn"/>
    <property type="match status" value="1"/>
</dbReference>
<evidence type="ECO:0000313" key="7">
    <source>
        <dbReference type="Proteomes" id="UP000093514"/>
    </source>
</evidence>
<keyword evidence="3" id="KW-0067">ATP-binding</keyword>
<keyword evidence="4" id="KW-0175">Coiled coil</keyword>
<dbReference type="SMART" id="SM00382">
    <property type="entry name" value="AAA"/>
    <property type="match status" value="2"/>
</dbReference>
<evidence type="ECO:0000256" key="3">
    <source>
        <dbReference type="ARBA" id="ARBA00022840"/>
    </source>
</evidence>
<dbReference type="InterPro" id="IPR027417">
    <property type="entry name" value="P-loop_NTPase"/>
</dbReference>
<proteinExistence type="predicted"/>
<dbReference type="InterPro" id="IPR032781">
    <property type="entry name" value="ABC_tran_Xtn"/>
</dbReference>
<evidence type="ECO:0000313" key="6">
    <source>
        <dbReference type="EMBL" id="OCL27565.1"/>
    </source>
</evidence>
<dbReference type="FunFam" id="3.40.50.300:FF:000011">
    <property type="entry name" value="Putative ABC transporter ATP-binding component"/>
    <property type="match status" value="1"/>
</dbReference>
<dbReference type="RefSeq" id="WP_068715434.1">
    <property type="nucleotide sequence ID" value="NZ_LWDV01000007.1"/>
</dbReference>
<keyword evidence="7" id="KW-1185">Reference proteome</keyword>
<dbReference type="InterPro" id="IPR003593">
    <property type="entry name" value="AAA+_ATPase"/>
</dbReference>
<dbReference type="InterPro" id="IPR032524">
    <property type="entry name" value="ABC_tran_C"/>
</dbReference>
<evidence type="ECO:0000256" key="2">
    <source>
        <dbReference type="ARBA" id="ARBA00022741"/>
    </source>
</evidence>
<keyword evidence="2" id="KW-0547">Nucleotide-binding</keyword>
<dbReference type="SUPFAM" id="SSF52540">
    <property type="entry name" value="P-loop containing nucleoside triphosphate hydrolases"/>
    <property type="match status" value="2"/>
</dbReference>
<feature type="domain" description="ABC transporter" evidence="5">
    <location>
        <begin position="325"/>
        <end position="537"/>
    </location>
</feature>
<accession>A0A1C0AB08</accession>
<dbReference type="InterPro" id="IPR003439">
    <property type="entry name" value="ABC_transporter-like_ATP-bd"/>
</dbReference>
<dbReference type="InterPro" id="IPR017871">
    <property type="entry name" value="ABC_transporter-like_CS"/>
</dbReference>
<reference evidence="7" key="1">
    <citation type="submission" date="2016-07" db="EMBL/GenBank/DDBJ databases">
        <authorList>
            <person name="Florea S."/>
            <person name="Webb J.S."/>
            <person name="Jaromczyk J."/>
            <person name="Schardl C.L."/>
        </authorList>
    </citation>
    <scope>NUCLEOTIDE SEQUENCE [LARGE SCALE GENOMIC DNA]</scope>
    <source>
        <strain evidence="7">Z6</strain>
    </source>
</reference>
<feature type="coiled-coil region" evidence="4">
    <location>
        <begin position="533"/>
        <end position="588"/>
    </location>
</feature>
<dbReference type="GO" id="GO:0003677">
    <property type="term" value="F:DNA binding"/>
    <property type="evidence" value="ECO:0007669"/>
    <property type="project" value="InterPro"/>
</dbReference>
<dbReference type="PANTHER" id="PTHR42855">
    <property type="entry name" value="ABC TRANSPORTER ATP-BINDING SUBUNIT"/>
    <property type="match status" value="1"/>
</dbReference>
<keyword evidence="1" id="KW-0677">Repeat</keyword>
<dbReference type="GO" id="GO:0016887">
    <property type="term" value="F:ATP hydrolysis activity"/>
    <property type="evidence" value="ECO:0007669"/>
    <property type="project" value="InterPro"/>
</dbReference>
<dbReference type="Pfam" id="PF00005">
    <property type="entry name" value="ABC_tran"/>
    <property type="match status" value="2"/>
</dbReference>
<dbReference type="Pfam" id="PF16326">
    <property type="entry name" value="ABC_tran_CTD"/>
    <property type="match status" value="1"/>
</dbReference>
<dbReference type="CDD" id="cd03221">
    <property type="entry name" value="ABCF_EF-3"/>
    <property type="match status" value="2"/>
</dbReference>
<evidence type="ECO:0000256" key="1">
    <source>
        <dbReference type="ARBA" id="ARBA00022737"/>
    </source>
</evidence>
<feature type="domain" description="ABC transporter" evidence="5">
    <location>
        <begin position="4"/>
        <end position="259"/>
    </location>
</feature>
<organism evidence="6 7">
    <name type="scientific">Orenia metallireducens</name>
    <dbReference type="NCBI Taxonomy" id="1413210"/>
    <lineage>
        <taxon>Bacteria</taxon>
        <taxon>Bacillati</taxon>
        <taxon>Bacillota</taxon>
        <taxon>Clostridia</taxon>
        <taxon>Halanaerobiales</taxon>
        <taxon>Halobacteroidaceae</taxon>
        <taxon>Orenia</taxon>
    </lineage>
</organism>
<dbReference type="OrthoDB" id="9801441at2"/>
<dbReference type="AlphaFoldDB" id="A0A1C0AB08"/>
<dbReference type="Proteomes" id="UP000093514">
    <property type="component" value="Unassembled WGS sequence"/>
</dbReference>
<protein>
    <submittedName>
        <fullName evidence="6">ABC transporter</fullName>
    </submittedName>
</protein>
<sequence>MGLLQLKEGSKYYPEKVIFEDISLQIEKNDRIGLIGVNGTGKSTLIKILAGLEHLDEGQILTSNDLEIGYLAQSFGLNLSKELYSEMLTVFEDIFALEDRLRALEVEMSQCNGDDLEKIMNRYSHLREEYEQSGGYQIESRIKGVLKGLGFRDDQFDNNMSDFSGGQKTRAALAKLLLQEPELLLLDEPTNHLDLESKEWLEDYLNSYSGAIVIISHDRYFLDKVVNRIWELEKGRLEKYKGNYSFYQKEKPQRLLTWQREYEKQQEKIEKTEAFIRKYKAGVKSKQARGRQKQLDRLEIIPKPPTLDRAKIEFKSETVSGQEVLAGEDLSKFYEDTLIFKDVNFKIYRGEKIALVGANGSGKSTLFKILLNKIDKDSGQIKFGTKVKVGYFSQEHEELSHEYNLLEEMMKVKGMTTSQARDVLARFLFKGDDVFKKVGTLSGGEKGRLALAKLSVQDFNLLLLDEPTNHLDIESKEILEDALKDYPATILLISHDRYFLDKLVDKIFALQDKTLIEYLGNYSHYRREYLKYLEEKEAQKKIIQERKRQNNEKKQKKSIDLDKLEEEIMELENRLEELEEQFNLEEVCTDTEKLTKLHQEYESIKTQLEEHYLLWEEAI</sequence>
<dbReference type="InterPro" id="IPR051309">
    <property type="entry name" value="ABCF_ATPase"/>
</dbReference>
<dbReference type="InterPro" id="IPR037118">
    <property type="entry name" value="Val-tRNA_synth_C_sf"/>
</dbReference>
<gene>
    <name evidence="6" type="ORF">U472_03145</name>
</gene>
<dbReference type="PANTHER" id="PTHR42855:SF2">
    <property type="entry name" value="DRUG RESISTANCE ABC TRANSPORTER,ATP-BINDING PROTEIN"/>
    <property type="match status" value="1"/>
</dbReference>
<evidence type="ECO:0000256" key="4">
    <source>
        <dbReference type="SAM" id="Coils"/>
    </source>
</evidence>
<name>A0A1C0AB08_9FIRM</name>
<dbReference type="PROSITE" id="PS50893">
    <property type="entry name" value="ABC_TRANSPORTER_2"/>
    <property type="match status" value="2"/>
</dbReference>
<reference evidence="6 7" key="2">
    <citation type="submission" date="2016-08" db="EMBL/GenBank/DDBJ databases">
        <title>Orenia metallireducens sp. nov. strain Z6, a Novel Metal-reducing Firmicute from the Deep Subsurface.</title>
        <authorList>
            <person name="Maxim B.I."/>
            <person name="Kenneth K."/>
            <person name="Flynn T.M."/>
            <person name="Oloughlin E.J."/>
            <person name="Locke R.A."/>
            <person name="Weber J.R."/>
            <person name="Egan S.M."/>
            <person name="Mackie R.I."/>
            <person name="Cann I.K."/>
        </authorList>
    </citation>
    <scope>NUCLEOTIDE SEQUENCE [LARGE SCALE GENOMIC DNA]</scope>
    <source>
        <strain evidence="6 7">Z6</strain>
    </source>
</reference>
<dbReference type="GO" id="GO:0005524">
    <property type="term" value="F:ATP binding"/>
    <property type="evidence" value="ECO:0007669"/>
    <property type="project" value="UniProtKB-KW"/>
</dbReference>
<dbReference type="Gene3D" id="3.40.50.300">
    <property type="entry name" value="P-loop containing nucleotide triphosphate hydrolases"/>
    <property type="match status" value="2"/>
</dbReference>
<dbReference type="EMBL" id="LWDV01000007">
    <property type="protein sequence ID" value="OCL27565.1"/>
    <property type="molecule type" value="Genomic_DNA"/>
</dbReference>
<evidence type="ECO:0000259" key="5">
    <source>
        <dbReference type="PROSITE" id="PS50893"/>
    </source>
</evidence>
<dbReference type="PROSITE" id="PS00211">
    <property type="entry name" value="ABC_TRANSPORTER_1"/>
    <property type="match status" value="1"/>
</dbReference>
<dbReference type="Gene3D" id="1.10.287.380">
    <property type="entry name" value="Valyl-tRNA synthetase, C-terminal domain"/>
    <property type="match status" value="1"/>
</dbReference>
<comment type="caution">
    <text evidence="6">The sequence shown here is derived from an EMBL/GenBank/DDBJ whole genome shotgun (WGS) entry which is preliminary data.</text>
</comment>